<evidence type="ECO:0000256" key="1">
    <source>
        <dbReference type="ARBA" id="ARBA00022806"/>
    </source>
</evidence>
<dbReference type="EMBL" id="KV454215">
    <property type="protein sequence ID" value="ODQ56754.1"/>
    <property type="molecule type" value="Genomic_DNA"/>
</dbReference>
<evidence type="ECO:0000313" key="4">
    <source>
        <dbReference type="EMBL" id="ODQ56754.1"/>
    </source>
</evidence>
<evidence type="ECO:0000259" key="3">
    <source>
        <dbReference type="Pfam" id="PF13087"/>
    </source>
</evidence>
<dbReference type="GO" id="GO:0003678">
    <property type="term" value="F:DNA helicase activity"/>
    <property type="evidence" value="ECO:0007669"/>
    <property type="project" value="UniProtKB-ARBA"/>
</dbReference>
<dbReference type="STRING" id="683960.A0A1E3NUK0"/>
<gene>
    <name evidence="4" type="ORF">WICANDRAFT_65637</name>
</gene>
<keyword evidence="1" id="KW-0067">ATP-binding</keyword>
<dbReference type="PANTHER" id="PTHR10887:SF317">
    <property type="entry name" value="ATP-DEPENDENT RNA HELICASE ECM32-RELATED"/>
    <property type="match status" value="1"/>
</dbReference>
<evidence type="ECO:0000313" key="5">
    <source>
        <dbReference type="Proteomes" id="UP000094112"/>
    </source>
</evidence>
<feature type="domain" description="DNA2/NAM7 helicase helicase" evidence="2">
    <location>
        <begin position="358"/>
        <end position="442"/>
    </location>
</feature>
<dbReference type="Pfam" id="PF13086">
    <property type="entry name" value="AAA_11"/>
    <property type="match status" value="1"/>
</dbReference>
<dbReference type="GeneID" id="30201201"/>
<dbReference type="GO" id="GO:0003724">
    <property type="term" value="F:RNA helicase activity"/>
    <property type="evidence" value="ECO:0007669"/>
    <property type="project" value="TreeGrafter"/>
</dbReference>
<keyword evidence="1" id="KW-0547">Nucleotide-binding</keyword>
<dbReference type="OrthoDB" id="6513042at2759"/>
<dbReference type="GO" id="GO:0005737">
    <property type="term" value="C:cytoplasm"/>
    <property type="evidence" value="ECO:0007669"/>
    <property type="project" value="TreeGrafter"/>
</dbReference>
<dbReference type="InterPro" id="IPR041677">
    <property type="entry name" value="DNA2/NAM7_AAA_11"/>
</dbReference>
<organism evidence="4 5">
    <name type="scientific">Wickerhamomyces anomalus (strain ATCC 58044 / CBS 1984 / NCYC 433 / NRRL Y-366-8)</name>
    <name type="common">Yeast</name>
    <name type="synonym">Hansenula anomala</name>
    <dbReference type="NCBI Taxonomy" id="683960"/>
    <lineage>
        <taxon>Eukaryota</taxon>
        <taxon>Fungi</taxon>
        <taxon>Dikarya</taxon>
        <taxon>Ascomycota</taxon>
        <taxon>Saccharomycotina</taxon>
        <taxon>Saccharomycetes</taxon>
        <taxon>Phaffomycetales</taxon>
        <taxon>Wickerhamomycetaceae</taxon>
        <taxon>Wickerhamomyces</taxon>
    </lineage>
</organism>
<accession>A0A1E3NUK0</accession>
<keyword evidence="1" id="KW-0347">Helicase</keyword>
<dbReference type="InterPro" id="IPR041679">
    <property type="entry name" value="DNA2/NAM7-like_C"/>
</dbReference>
<keyword evidence="1" id="KW-0378">Hydrolase</keyword>
<dbReference type="InterPro" id="IPR047187">
    <property type="entry name" value="SF1_C_Upf1"/>
</dbReference>
<sequence>MIIYKSCISSELSSNFLSSKDSGFVEKLSEIYAQDDVEFPKFVSSKENGNISEASHNFECLKISEVQKPQPLQQSKDEFGLFPNSSPPNSYESPVDYQRLLCSKLHQEESLETEVITSRNIESCDNERVVINFANDASLKKLVPENLRYLEKSPFSVNQALYVSSPNIPHVFACIIVKVYTDYKNGIVQVSAKFCNWHHAVTTASLIGASVLTIMRCSIPTSRVLKSLERIEKTPFTDMLLGQKRIRKFYSREPLEFPLTNELNNSQINVIKHALNNKITFQRFPILVVAASNIAIDNLAEKFVNSSDLKALRIISKSKEKDYDKSHILSSICLHTQVLSKIGQANQQTYDAIKEEIHVPKENYKLLMGSWFNTATTIVQDSQVIFTTISGAGNNLFKDIKIPMVIMDESTQSSEAATLVPLTLKGVSKFVFVGDEKQLSALSKVPFLTQSLFERILKNGTYGDPHVLNVQYRMHPKISEFPVQKFYKGKLNDGVLEVDRFMDEKLDAISFLDYGFSEMETKVSNPDKNGFSFENSQEASIVLDTVTHLYNIRQVSHNDIGIITPYSAQRDLIAQFLFEDINVNPENLPIEDTVAANEIDDDDVVHEDVVEKHSSRVKLVNDLMVSSIDAFQGREKKIIIFSCVRSNSKGNFGFLKDPRRLNVALTRASHTLIIIGNKSCLSKGDELWADLIDYFEKNDRLISFEEFMGC</sequence>
<dbReference type="CDD" id="cd18808">
    <property type="entry name" value="SF1_C_Upf1"/>
    <property type="match status" value="1"/>
</dbReference>
<evidence type="ECO:0000259" key="2">
    <source>
        <dbReference type="Pfam" id="PF13086"/>
    </source>
</evidence>
<proteinExistence type="predicted"/>
<name>A0A1E3NUK0_WICAA</name>
<dbReference type="SUPFAM" id="SSF52540">
    <property type="entry name" value="P-loop containing nucleoside triphosphate hydrolases"/>
    <property type="match status" value="1"/>
</dbReference>
<dbReference type="Gene3D" id="3.40.50.300">
    <property type="entry name" value="P-loop containing nucleotide triphosphate hydrolases"/>
    <property type="match status" value="2"/>
</dbReference>
<dbReference type="AlphaFoldDB" id="A0A1E3NUK0"/>
<dbReference type="InterPro" id="IPR027417">
    <property type="entry name" value="P-loop_NTPase"/>
</dbReference>
<feature type="domain" description="DNA2/NAM7 helicase-like C-terminal" evidence="3">
    <location>
        <begin position="448"/>
        <end position="678"/>
    </location>
</feature>
<dbReference type="Pfam" id="PF13087">
    <property type="entry name" value="AAA_12"/>
    <property type="match status" value="1"/>
</dbReference>
<dbReference type="RefSeq" id="XP_019035961.1">
    <property type="nucleotide sequence ID" value="XM_019183955.1"/>
</dbReference>
<dbReference type="PANTHER" id="PTHR10887">
    <property type="entry name" value="DNA2/NAM7 HELICASE FAMILY"/>
    <property type="match status" value="1"/>
</dbReference>
<dbReference type="InterPro" id="IPR045055">
    <property type="entry name" value="DNA2/NAM7-like"/>
</dbReference>
<protein>
    <recommendedName>
        <fullName evidence="6">DNA2/NAM7 helicase-like C-terminal domain-containing protein</fullName>
    </recommendedName>
</protein>
<keyword evidence="5" id="KW-1185">Reference proteome</keyword>
<reference evidence="4 5" key="1">
    <citation type="journal article" date="2016" name="Proc. Natl. Acad. Sci. U.S.A.">
        <title>Comparative genomics of biotechnologically important yeasts.</title>
        <authorList>
            <person name="Riley R."/>
            <person name="Haridas S."/>
            <person name="Wolfe K.H."/>
            <person name="Lopes M.R."/>
            <person name="Hittinger C.T."/>
            <person name="Goeker M."/>
            <person name="Salamov A.A."/>
            <person name="Wisecaver J.H."/>
            <person name="Long T.M."/>
            <person name="Calvey C.H."/>
            <person name="Aerts A.L."/>
            <person name="Barry K.W."/>
            <person name="Choi C."/>
            <person name="Clum A."/>
            <person name="Coughlan A.Y."/>
            <person name="Deshpande S."/>
            <person name="Douglass A.P."/>
            <person name="Hanson S.J."/>
            <person name="Klenk H.-P."/>
            <person name="LaButti K.M."/>
            <person name="Lapidus A."/>
            <person name="Lindquist E.A."/>
            <person name="Lipzen A.M."/>
            <person name="Meier-Kolthoff J.P."/>
            <person name="Ohm R.A."/>
            <person name="Otillar R.P."/>
            <person name="Pangilinan J.L."/>
            <person name="Peng Y."/>
            <person name="Rokas A."/>
            <person name="Rosa C.A."/>
            <person name="Scheuner C."/>
            <person name="Sibirny A.A."/>
            <person name="Slot J.C."/>
            <person name="Stielow J.B."/>
            <person name="Sun H."/>
            <person name="Kurtzman C.P."/>
            <person name="Blackwell M."/>
            <person name="Grigoriev I.V."/>
            <person name="Jeffries T.W."/>
        </authorList>
    </citation>
    <scope>NUCLEOTIDE SEQUENCE [LARGE SCALE GENOMIC DNA]</scope>
    <source>
        <strain evidence="5">ATCC 58044 / CBS 1984 / NCYC 433 / NRRL Y-366-8</strain>
    </source>
</reference>
<evidence type="ECO:0008006" key="6">
    <source>
        <dbReference type="Google" id="ProtNLM"/>
    </source>
</evidence>
<dbReference type="GO" id="GO:0000184">
    <property type="term" value="P:nuclear-transcribed mRNA catabolic process, nonsense-mediated decay"/>
    <property type="evidence" value="ECO:0007669"/>
    <property type="project" value="TreeGrafter"/>
</dbReference>
<dbReference type="Proteomes" id="UP000094112">
    <property type="component" value="Unassembled WGS sequence"/>
</dbReference>